<dbReference type="Pfam" id="PF11338">
    <property type="entry name" value="DUF3140"/>
    <property type="match status" value="1"/>
</dbReference>
<evidence type="ECO:0000313" key="2">
    <source>
        <dbReference type="EMBL" id="RNL82474.1"/>
    </source>
</evidence>
<organism evidence="2 3">
    <name type="scientific">Halostreptopolyspora alba</name>
    <dbReference type="NCBI Taxonomy" id="2487137"/>
    <lineage>
        <taxon>Bacteria</taxon>
        <taxon>Bacillati</taxon>
        <taxon>Actinomycetota</taxon>
        <taxon>Actinomycetes</taxon>
        <taxon>Streptosporangiales</taxon>
        <taxon>Nocardiopsidaceae</taxon>
        <taxon>Halostreptopolyspora</taxon>
    </lineage>
</organism>
<feature type="compositionally biased region" description="Basic and acidic residues" evidence="1">
    <location>
        <begin position="107"/>
        <end position="118"/>
    </location>
</feature>
<protein>
    <submittedName>
        <fullName evidence="2">DUF3140 domain-containing protein</fullName>
    </submittedName>
</protein>
<dbReference type="Proteomes" id="UP000269198">
    <property type="component" value="Unassembled WGS sequence"/>
</dbReference>
<dbReference type="EMBL" id="RJMB01000023">
    <property type="protein sequence ID" value="RNL82474.1"/>
    <property type="molecule type" value="Genomic_DNA"/>
</dbReference>
<evidence type="ECO:0000256" key="1">
    <source>
        <dbReference type="SAM" id="MobiDB-lite"/>
    </source>
</evidence>
<accession>A0A3N0E3Q7</accession>
<dbReference type="PANTHER" id="PTHR40630:SF1">
    <property type="entry name" value="DNA-BINDING PROTEIN"/>
    <property type="match status" value="1"/>
</dbReference>
<dbReference type="OrthoDB" id="513524at2"/>
<dbReference type="InterPro" id="IPR021487">
    <property type="entry name" value="DUF3140"/>
</dbReference>
<feature type="compositionally biased region" description="Basic and acidic residues" evidence="1">
    <location>
        <begin position="126"/>
        <end position="135"/>
    </location>
</feature>
<reference evidence="2 3" key="1">
    <citation type="submission" date="2018-11" db="EMBL/GenBank/DDBJ databases">
        <title>The genome draft of YIM 96095.</title>
        <authorList>
            <person name="Tang S.-K."/>
            <person name="Chunyu W.-X."/>
            <person name="Feng Y.-Z."/>
        </authorList>
    </citation>
    <scope>NUCLEOTIDE SEQUENCE [LARGE SCALE GENOMIC DNA]</scope>
    <source>
        <strain evidence="2 3">YIM 96095</strain>
    </source>
</reference>
<comment type="caution">
    <text evidence="2">The sequence shown here is derived from an EMBL/GenBank/DDBJ whole genome shotgun (WGS) entry which is preliminary data.</text>
</comment>
<name>A0A3N0E3Q7_9ACTN</name>
<gene>
    <name evidence="2" type="ORF">EFW17_19400</name>
</gene>
<dbReference type="PANTHER" id="PTHR40630">
    <property type="entry name" value="POSSIBLE DNA-BINDING PROTEIN"/>
    <property type="match status" value="1"/>
</dbReference>
<keyword evidence="3" id="KW-1185">Reference proteome</keyword>
<dbReference type="RefSeq" id="WP_123202846.1">
    <property type="nucleotide sequence ID" value="NZ_RJMB01000023.1"/>
</dbReference>
<proteinExistence type="predicted"/>
<feature type="compositionally biased region" description="Basic and acidic residues" evidence="1">
    <location>
        <begin position="90"/>
        <end position="99"/>
    </location>
</feature>
<evidence type="ECO:0000313" key="3">
    <source>
        <dbReference type="Proteomes" id="UP000269198"/>
    </source>
</evidence>
<dbReference type="AlphaFoldDB" id="A0A3N0E3Q7"/>
<sequence length="135" mass="15419">MANLADDPEVQQLWNEFHSVVNMTSEELRKWLLTTGSGEVAFSPSPEDDIPERGRAIVEILNKRRADLTHTDLDVMRTIVATVHERLADPRREDDDWRRALMSLGHDPLKPDSQRPDEENLPEPPGDERSAEPTE</sequence>
<feature type="region of interest" description="Disordered" evidence="1">
    <location>
        <begin position="90"/>
        <end position="135"/>
    </location>
</feature>